<dbReference type="RefSeq" id="WP_310372968.1">
    <property type="nucleotide sequence ID" value="NZ_JAVDXT010000002.1"/>
</dbReference>
<dbReference type="Proteomes" id="UP001180487">
    <property type="component" value="Unassembled WGS sequence"/>
</dbReference>
<dbReference type="InterPro" id="IPR002656">
    <property type="entry name" value="Acyl_transf_3_dom"/>
</dbReference>
<feature type="domain" description="Acyltransferase 3" evidence="2">
    <location>
        <begin position="7"/>
        <end position="334"/>
    </location>
</feature>
<feature type="transmembrane region" description="Helical" evidence="1">
    <location>
        <begin position="81"/>
        <end position="99"/>
    </location>
</feature>
<name>A0ABU2C7P2_9BURK</name>
<comment type="caution">
    <text evidence="3">The sequence shown here is derived from an EMBL/GenBank/DDBJ whole genome shotgun (WGS) entry which is preliminary data.</text>
</comment>
<feature type="transmembrane region" description="Helical" evidence="1">
    <location>
        <begin position="248"/>
        <end position="265"/>
    </location>
</feature>
<protein>
    <submittedName>
        <fullName evidence="3">Peptidoglycan/LPS O-acetylase OafA/YrhL</fullName>
    </submittedName>
</protein>
<evidence type="ECO:0000313" key="4">
    <source>
        <dbReference type="Proteomes" id="UP001180487"/>
    </source>
</evidence>
<dbReference type="PANTHER" id="PTHR23028">
    <property type="entry name" value="ACETYLTRANSFERASE"/>
    <property type="match status" value="1"/>
</dbReference>
<dbReference type="PANTHER" id="PTHR23028:SF53">
    <property type="entry name" value="ACYL_TRANSF_3 DOMAIN-CONTAINING PROTEIN"/>
    <property type="match status" value="1"/>
</dbReference>
<gene>
    <name evidence="3" type="ORF">J2X19_001978</name>
</gene>
<organism evidence="3 4">
    <name type="scientific">Rhodoferax ferrireducens</name>
    <dbReference type="NCBI Taxonomy" id="192843"/>
    <lineage>
        <taxon>Bacteria</taxon>
        <taxon>Pseudomonadati</taxon>
        <taxon>Pseudomonadota</taxon>
        <taxon>Betaproteobacteria</taxon>
        <taxon>Burkholderiales</taxon>
        <taxon>Comamonadaceae</taxon>
        <taxon>Rhodoferax</taxon>
    </lineage>
</organism>
<evidence type="ECO:0000256" key="1">
    <source>
        <dbReference type="SAM" id="Phobius"/>
    </source>
</evidence>
<feature type="transmembrane region" description="Helical" evidence="1">
    <location>
        <begin position="136"/>
        <end position="157"/>
    </location>
</feature>
<keyword evidence="1" id="KW-0812">Transmembrane</keyword>
<keyword evidence="1" id="KW-1133">Transmembrane helix</keyword>
<feature type="transmembrane region" description="Helical" evidence="1">
    <location>
        <begin position="202"/>
        <end position="221"/>
    </location>
</feature>
<evidence type="ECO:0000313" key="3">
    <source>
        <dbReference type="EMBL" id="MDR7377299.1"/>
    </source>
</evidence>
<dbReference type="EMBL" id="JAVDXT010000002">
    <property type="protein sequence ID" value="MDR7377299.1"/>
    <property type="molecule type" value="Genomic_DNA"/>
</dbReference>
<reference evidence="3 4" key="1">
    <citation type="submission" date="2023-07" db="EMBL/GenBank/DDBJ databases">
        <title>Sorghum-associated microbial communities from plants grown in Nebraska, USA.</title>
        <authorList>
            <person name="Schachtman D."/>
        </authorList>
    </citation>
    <scope>NUCLEOTIDE SEQUENCE [LARGE SCALE GENOMIC DNA]</scope>
    <source>
        <strain evidence="3 4">BE313</strain>
    </source>
</reference>
<feature type="transmembrane region" description="Helical" evidence="1">
    <location>
        <begin position="40"/>
        <end position="60"/>
    </location>
</feature>
<dbReference type="InterPro" id="IPR050879">
    <property type="entry name" value="Acyltransferase_3"/>
</dbReference>
<dbReference type="Pfam" id="PF01757">
    <property type="entry name" value="Acyl_transf_3"/>
    <property type="match status" value="1"/>
</dbReference>
<feature type="transmembrane region" description="Helical" evidence="1">
    <location>
        <begin position="163"/>
        <end position="190"/>
    </location>
</feature>
<feature type="transmembrane region" description="Helical" evidence="1">
    <location>
        <begin position="7"/>
        <end position="24"/>
    </location>
</feature>
<keyword evidence="4" id="KW-1185">Reference proteome</keyword>
<accession>A0ABU2C7P2</accession>
<feature type="transmembrane region" description="Helical" evidence="1">
    <location>
        <begin position="111"/>
        <end position="129"/>
    </location>
</feature>
<sequence length="367" mass="41988">MGKTFSIYLDLVRFVAACLVYMYHSNQRLLVQDILPASDYGHSAVTVFFVLSGFVIAYITDTKERHWATYAASRISRVYSVALPAVFLTIGLDAVGRHLYPALYDYPFDQFLVRTAASLVLLNETWFISITSFSNVPYWSICYEMWYYVAFGLVMFMPRRVGWFAAVILALVLGPKVFLLAPIWMLGVLLYRWQRLRQISALQGWLLVLGSCAGIVAFHWGGVSEQVATYSKALIGERWHAQLTFSKFFPSDYLLGSLVFLNFVGMRRVSDSLAPLLLRLERPIRFLAGYTLSLYLLHQPLFLFWAAVLRGDPQGHGYWGQTTAMVALSVWAIGWLTENKRHVLKHWLEQLFIRAHTRLYPSHAANT</sequence>
<evidence type="ECO:0000259" key="2">
    <source>
        <dbReference type="Pfam" id="PF01757"/>
    </source>
</evidence>
<keyword evidence="1" id="KW-0472">Membrane</keyword>
<feature type="transmembrane region" description="Helical" evidence="1">
    <location>
        <begin position="318"/>
        <end position="337"/>
    </location>
</feature>
<proteinExistence type="predicted"/>
<feature type="transmembrane region" description="Helical" evidence="1">
    <location>
        <begin position="286"/>
        <end position="306"/>
    </location>
</feature>